<evidence type="ECO:0000259" key="3">
    <source>
        <dbReference type="Pfam" id="PF13495"/>
    </source>
</evidence>
<keyword evidence="1" id="KW-0238">DNA-binding</keyword>
<dbReference type="InterPro" id="IPR004107">
    <property type="entry name" value="Integrase_SAM-like_N"/>
</dbReference>
<evidence type="ECO:0000256" key="2">
    <source>
        <dbReference type="SAM" id="MobiDB-lite"/>
    </source>
</evidence>
<dbReference type="EMBL" id="QUSW01000010">
    <property type="protein sequence ID" value="RQP21691.1"/>
    <property type="molecule type" value="Genomic_DNA"/>
</dbReference>
<proteinExistence type="predicted"/>
<reference evidence="4 5" key="1">
    <citation type="submission" date="2018-08" db="EMBL/GenBank/DDBJ databases">
        <authorList>
            <person name="Khan S.A."/>
            <person name="Jeon C.O."/>
            <person name="Chun B.H."/>
            <person name="Jeong S.E."/>
        </authorList>
    </citation>
    <scope>NUCLEOTIDE SEQUENCE [LARGE SCALE GENOMIC DNA]</scope>
    <source>
        <strain evidence="4 5">S-16</strain>
    </source>
</reference>
<accession>A0A3N7HM41</accession>
<dbReference type="InterPro" id="IPR010998">
    <property type="entry name" value="Integrase_recombinase_N"/>
</dbReference>
<dbReference type="GO" id="GO:0003677">
    <property type="term" value="F:DNA binding"/>
    <property type="evidence" value="ECO:0007669"/>
    <property type="project" value="UniProtKB-KW"/>
</dbReference>
<dbReference type="Pfam" id="PF13495">
    <property type="entry name" value="Phage_int_SAM_4"/>
    <property type="match status" value="1"/>
</dbReference>
<name>A0A3N7HM41_9BURK</name>
<evidence type="ECO:0000256" key="1">
    <source>
        <dbReference type="ARBA" id="ARBA00023125"/>
    </source>
</evidence>
<feature type="compositionally biased region" description="Basic and acidic residues" evidence="2">
    <location>
        <begin position="1"/>
        <end position="14"/>
    </location>
</feature>
<organism evidence="4 5">
    <name type="scientific">Piscinibacter terrae</name>
    <dbReference type="NCBI Taxonomy" id="2496871"/>
    <lineage>
        <taxon>Bacteria</taxon>
        <taxon>Pseudomonadati</taxon>
        <taxon>Pseudomonadota</taxon>
        <taxon>Betaproteobacteria</taxon>
        <taxon>Burkholderiales</taxon>
        <taxon>Sphaerotilaceae</taxon>
        <taxon>Piscinibacter</taxon>
    </lineage>
</organism>
<dbReference type="Proteomes" id="UP000267464">
    <property type="component" value="Unassembled WGS sequence"/>
</dbReference>
<comment type="caution">
    <text evidence="4">The sequence shown here is derived from an EMBL/GenBank/DDBJ whole genome shotgun (WGS) entry which is preliminary data.</text>
</comment>
<dbReference type="AlphaFoldDB" id="A0A3N7HM41"/>
<feature type="compositionally biased region" description="Polar residues" evidence="2">
    <location>
        <begin position="15"/>
        <end position="26"/>
    </location>
</feature>
<feature type="region of interest" description="Disordered" evidence="2">
    <location>
        <begin position="1"/>
        <end position="31"/>
    </location>
</feature>
<keyword evidence="5" id="KW-1185">Reference proteome</keyword>
<sequence length="136" mass="15439">MLPHNRENATRTDGFKQTLSPVSSANHAFPSDTSRRRLLDQVRDQVRLRHDSIRAETTCVDWIRRYVVFHGKRHPRDLDAAQAQEFLRGWRHRSSMAPACGLWQACDCTTQRLASSLTLLIAKPAAAVRVSTPSFS</sequence>
<protein>
    <recommendedName>
        <fullName evidence="3">Integrase SAM-like N-terminal domain-containing protein</fullName>
    </recommendedName>
</protein>
<evidence type="ECO:0000313" key="5">
    <source>
        <dbReference type="Proteomes" id="UP000267464"/>
    </source>
</evidence>
<feature type="domain" description="Integrase SAM-like N-terminal" evidence="3">
    <location>
        <begin position="38"/>
        <end position="94"/>
    </location>
</feature>
<gene>
    <name evidence="4" type="ORF">DZC73_27720</name>
</gene>
<reference evidence="4 5" key="2">
    <citation type="submission" date="2018-12" db="EMBL/GenBank/DDBJ databases">
        <title>Rhizobacter gummiphilus sp. nov., a rubber-degrading bacterium isolated from the soil of a botanical garden in Japan.</title>
        <authorList>
            <person name="Shunsuke S.S."/>
        </authorList>
    </citation>
    <scope>NUCLEOTIDE SEQUENCE [LARGE SCALE GENOMIC DNA]</scope>
    <source>
        <strain evidence="4 5">S-16</strain>
    </source>
</reference>
<evidence type="ECO:0000313" key="4">
    <source>
        <dbReference type="EMBL" id="RQP21691.1"/>
    </source>
</evidence>
<dbReference type="GO" id="GO:0015074">
    <property type="term" value="P:DNA integration"/>
    <property type="evidence" value="ECO:0007669"/>
    <property type="project" value="InterPro"/>
</dbReference>
<dbReference type="Gene3D" id="1.10.150.130">
    <property type="match status" value="1"/>
</dbReference>